<comment type="caution">
    <text evidence="1">The sequence shown here is derived from an EMBL/GenBank/DDBJ whole genome shotgun (WGS) entry which is preliminary data.</text>
</comment>
<evidence type="ECO:0000313" key="1">
    <source>
        <dbReference type="EMBL" id="CAG8666896.1"/>
    </source>
</evidence>
<dbReference type="EMBL" id="CAJVPW010016054">
    <property type="protein sequence ID" value="CAG8666896.1"/>
    <property type="molecule type" value="Genomic_DNA"/>
</dbReference>
<proteinExistence type="predicted"/>
<organism evidence="1 2">
    <name type="scientific">Cetraspora pellucida</name>
    <dbReference type="NCBI Taxonomy" id="1433469"/>
    <lineage>
        <taxon>Eukaryota</taxon>
        <taxon>Fungi</taxon>
        <taxon>Fungi incertae sedis</taxon>
        <taxon>Mucoromycota</taxon>
        <taxon>Glomeromycotina</taxon>
        <taxon>Glomeromycetes</taxon>
        <taxon>Diversisporales</taxon>
        <taxon>Gigasporaceae</taxon>
        <taxon>Cetraspora</taxon>
    </lineage>
</organism>
<gene>
    <name evidence="1" type="ORF">SPELUC_LOCUS9490</name>
</gene>
<dbReference type="Proteomes" id="UP000789366">
    <property type="component" value="Unassembled WGS sequence"/>
</dbReference>
<evidence type="ECO:0000313" key="2">
    <source>
        <dbReference type="Proteomes" id="UP000789366"/>
    </source>
</evidence>
<sequence length="151" mass="17312">MQNEIIISSNNPYAEGSREKLPQETTPPELTFSANNPYIKSLEENLQADKEQDVPMPTAKHFSDAEEEMLIESETELSNNTSKENAVEKNNCEIEAFDKAEDYILPKKSLEEAPFTTVIYRKQKKNKKEQTRKGHPYRVAEGSHSQLPIRK</sequence>
<keyword evidence="2" id="KW-1185">Reference proteome</keyword>
<name>A0ACA9NMM0_9GLOM</name>
<reference evidence="1" key="1">
    <citation type="submission" date="2021-06" db="EMBL/GenBank/DDBJ databases">
        <authorList>
            <person name="Kallberg Y."/>
            <person name="Tangrot J."/>
            <person name="Rosling A."/>
        </authorList>
    </citation>
    <scope>NUCLEOTIDE SEQUENCE</scope>
    <source>
        <strain evidence="1">28 12/20/2015</strain>
    </source>
</reference>
<accession>A0ACA9NMM0</accession>
<protein>
    <submittedName>
        <fullName evidence="1">9745_t:CDS:1</fullName>
    </submittedName>
</protein>